<dbReference type="Proteomes" id="UP000680067">
    <property type="component" value="Unassembled WGS sequence"/>
</dbReference>
<keyword evidence="3" id="KW-1185">Reference proteome</keyword>
<dbReference type="RefSeq" id="WP_212687004.1">
    <property type="nucleotide sequence ID" value="NZ_JAGSPN010000003.1"/>
</dbReference>
<protein>
    <submittedName>
        <fullName evidence="2">Uncharacterized protein</fullName>
    </submittedName>
</protein>
<feature type="signal peptide" evidence="1">
    <location>
        <begin position="1"/>
        <end position="17"/>
    </location>
</feature>
<sequence>MMLSTVLSLYVLVSVFAASPQQSLSDLAQTLLCFISRKASGRIFFAQIKEFRFPGA</sequence>
<keyword evidence="1" id="KW-0732">Signal</keyword>
<evidence type="ECO:0000256" key="1">
    <source>
        <dbReference type="SAM" id="SignalP"/>
    </source>
</evidence>
<feature type="chain" id="PRO_5037864773" evidence="1">
    <location>
        <begin position="18"/>
        <end position="56"/>
    </location>
</feature>
<evidence type="ECO:0000313" key="3">
    <source>
        <dbReference type="Proteomes" id="UP000680067"/>
    </source>
</evidence>
<dbReference type="AlphaFoldDB" id="A0A941DIN5"/>
<dbReference type="EMBL" id="JAGSPN010000003">
    <property type="protein sequence ID" value="MBR7781652.1"/>
    <property type="molecule type" value="Genomic_DNA"/>
</dbReference>
<accession>A0A941DIN5</accession>
<gene>
    <name evidence="2" type="ORF">KDM89_05845</name>
</gene>
<proteinExistence type="predicted"/>
<organism evidence="2 3">
    <name type="scientific">Undibacterium luofuense</name>
    <dbReference type="NCBI Taxonomy" id="2828733"/>
    <lineage>
        <taxon>Bacteria</taxon>
        <taxon>Pseudomonadati</taxon>
        <taxon>Pseudomonadota</taxon>
        <taxon>Betaproteobacteria</taxon>
        <taxon>Burkholderiales</taxon>
        <taxon>Oxalobacteraceae</taxon>
        <taxon>Undibacterium</taxon>
    </lineage>
</organism>
<evidence type="ECO:0000313" key="2">
    <source>
        <dbReference type="EMBL" id="MBR7781652.1"/>
    </source>
</evidence>
<comment type="caution">
    <text evidence="2">The sequence shown here is derived from an EMBL/GenBank/DDBJ whole genome shotgun (WGS) entry which is preliminary data.</text>
</comment>
<reference evidence="2" key="1">
    <citation type="submission" date="2021-04" db="EMBL/GenBank/DDBJ databases">
        <title>novel species isolated from subtropical streams in China.</title>
        <authorList>
            <person name="Lu H."/>
        </authorList>
    </citation>
    <scope>NUCLEOTIDE SEQUENCE</scope>
    <source>
        <strain evidence="2">LFS511W</strain>
    </source>
</reference>
<name>A0A941DIN5_9BURK</name>